<feature type="signal peptide" evidence="1">
    <location>
        <begin position="1"/>
        <end position="19"/>
    </location>
</feature>
<gene>
    <name evidence="2" type="ORF">DI616_14035</name>
</gene>
<comment type="caution">
    <text evidence="2">The sequence shown here is derived from an EMBL/GenBank/DDBJ whole genome shotgun (WGS) entry which is preliminary data.</text>
</comment>
<feature type="chain" id="PRO_5021785998" evidence="1">
    <location>
        <begin position="20"/>
        <end position="104"/>
    </location>
</feature>
<protein>
    <submittedName>
        <fullName evidence="2">Uncharacterized protein</fullName>
    </submittedName>
</protein>
<organism evidence="2 3">
    <name type="scientific">Paracoccus denitrificans</name>
    <dbReference type="NCBI Taxonomy" id="266"/>
    <lineage>
        <taxon>Bacteria</taxon>
        <taxon>Pseudomonadati</taxon>
        <taxon>Pseudomonadota</taxon>
        <taxon>Alphaproteobacteria</taxon>
        <taxon>Rhodobacterales</taxon>
        <taxon>Paracoccaceae</taxon>
        <taxon>Paracoccus</taxon>
    </lineage>
</organism>
<sequence>MFSARALFPAVVLPLAVLAALPALSSSEDAWAQFRSDVEAECAKLVDAPEGAATKIEVNPFGSEGFGAALVTVTLDDDTADRMICIYDKQTKAAEMTAPFAAGS</sequence>
<accession>A0A533I6R1</accession>
<keyword evidence="1" id="KW-0732">Signal</keyword>
<evidence type="ECO:0000256" key="1">
    <source>
        <dbReference type="SAM" id="SignalP"/>
    </source>
</evidence>
<dbReference type="AlphaFoldDB" id="A0A533I6R1"/>
<evidence type="ECO:0000313" key="3">
    <source>
        <dbReference type="Proteomes" id="UP000315344"/>
    </source>
</evidence>
<dbReference type="Proteomes" id="UP000315344">
    <property type="component" value="Unassembled WGS sequence"/>
</dbReference>
<name>A0A533I6R1_PARDE</name>
<proteinExistence type="predicted"/>
<dbReference type="EMBL" id="VAFL01000011">
    <property type="protein sequence ID" value="TKW65730.1"/>
    <property type="molecule type" value="Genomic_DNA"/>
</dbReference>
<reference evidence="2 3" key="1">
    <citation type="journal article" date="2017" name="Nat. Commun.">
        <title>In situ click chemistry generation of cyclooxygenase-2 inhibitors.</title>
        <authorList>
            <person name="Bhardwaj A."/>
            <person name="Kaur J."/>
            <person name="Wuest M."/>
            <person name="Wuest F."/>
        </authorList>
    </citation>
    <scope>NUCLEOTIDE SEQUENCE [LARGE SCALE GENOMIC DNA]</scope>
    <source>
        <strain evidence="2">S2_012_000_R3_94</strain>
    </source>
</reference>
<evidence type="ECO:0000313" key="2">
    <source>
        <dbReference type="EMBL" id="TKW65730.1"/>
    </source>
</evidence>